<evidence type="ECO:0000256" key="2">
    <source>
        <dbReference type="ARBA" id="ARBA00006167"/>
    </source>
</evidence>
<organism evidence="15 16">
    <name type="scientific">Lutzomyia longipalpis</name>
    <name type="common">Sand fly</name>
    <dbReference type="NCBI Taxonomy" id="7200"/>
    <lineage>
        <taxon>Eukaryota</taxon>
        <taxon>Metazoa</taxon>
        <taxon>Ecdysozoa</taxon>
        <taxon>Arthropoda</taxon>
        <taxon>Hexapoda</taxon>
        <taxon>Insecta</taxon>
        <taxon>Pterygota</taxon>
        <taxon>Neoptera</taxon>
        <taxon>Endopterygota</taxon>
        <taxon>Diptera</taxon>
        <taxon>Nematocera</taxon>
        <taxon>Psychodoidea</taxon>
        <taxon>Psychodidae</taxon>
        <taxon>Lutzomyia</taxon>
        <taxon>Lutzomyia</taxon>
    </lineage>
</organism>
<feature type="compositionally biased region" description="Low complexity" evidence="13">
    <location>
        <begin position="313"/>
        <end position="322"/>
    </location>
</feature>
<feature type="binding site" evidence="11">
    <location>
        <position position="258"/>
    </location>
    <ligand>
        <name>Zn(2+)</name>
        <dbReference type="ChEBI" id="CHEBI:29105"/>
    </ligand>
</feature>
<comment type="cofactor">
    <cofactor evidence="11">
        <name>Zn(2+)</name>
        <dbReference type="ChEBI" id="CHEBI:29105"/>
    </cofactor>
    <text evidence="11">Binds 1 zinc ion per subunit.</text>
</comment>
<keyword evidence="3" id="KW-0053">Apoptosis</keyword>
<evidence type="ECO:0000256" key="13">
    <source>
        <dbReference type="SAM" id="MobiDB-lite"/>
    </source>
</evidence>
<dbReference type="PANTHER" id="PTHR11447:SF16">
    <property type="entry name" value="P53 PROTEIN LONG FORM VARIANT 1"/>
    <property type="match status" value="1"/>
</dbReference>
<dbReference type="InterPro" id="IPR012346">
    <property type="entry name" value="p53/RUNT-type_TF_DNA-bd_sf"/>
</dbReference>
<dbReference type="InterPro" id="IPR008967">
    <property type="entry name" value="p53-like_TF_DNA-bd_sf"/>
</dbReference>
<dbReference type="VEuPathDB" id="VectorBase:LLONM1_011438"/>
<dbReference type="PRINTS" id="PR00386">
    <property type="entry name" value="P53SUPPRESSR"/>
</dbReference>
<dbReference type="AlphaFoldDB" id="A0A1B0CRM8"/>
<feature type="binding site" evidence="11">
    <location>
        <position position="184"/>
    </location>
    <ligand>
        <name>Zn(2+)</name>
        <dbReference type="ChEBI" id="CHEBI:29105"/>
    </ligand>
</feature>
<name>A0A1B0CRM8_LUTLO</name>
<dbReference type="GO" id="GO:0006915">
    <property type="term" value="P:apoptotic process"/>
    <property type="evidence" value="ECO:0007669"/>
    <property type="project" value="UniProtKB-KW"/>
</dbReference>
<comment type="similarity">
    <text evidence="2">Belongs to the p53 family.</text>
</comment>
<dbReference type="Pfam" id="PF00870">
    <property type="entry name" value="P53"/>
    <property type="match status" value="1"/>
</dbReference>
<evidence type="ECO:0000256" key="6">
    <source>
        <dbReference type="ARBA" id="ARBA00023015"/>
    </source>
</evidence>
<keyword evidence="6" id="KW-0805">Transcription regulation</keyword>
<sequence length="431" mass="48332">MVDNQWEENRNTTSLCDVNTEDLLLVGGLNSQETFHCVSEQCGNIYENFHSTGEYFQIDSILRGTDSQEIATLSQIMDQNDGQHLPLNADLAAIAYNDVKPEPEHWDQFPTLNDVSGDSGFEVFVPTSKNNSTSTYSAELNKIFIKPSSLLKLDVLYNTKLYGKMFLRTMMVYPDCQYEPVVRCNNHKVQNGKVETPGQECHVIKCPHDNVTYVGAENGKKFRDRLALIFPLTPQQKCENNDKVLASVDMLFVCQNSCPSGMNRRATVLFLTLEDERGNMYGQKTINLKICTVPRRDKDKEESLPEKKKRKSSTPSTPSSSKKVCRTVPESAAAAAFNGQVKSEHHDVEETLPTNQVQCERVSSAESLTSGIACKIIMPDCDSMSNVLHFARNELAGKMVDDPDNAPRYGKFMKNIKKLQQSLPPGNEHNN</sequence>
<evidence type="ECO:0000256" key="8">
    <source>
        <dbReference type="ARBA" id="ARBA00023159"/>
    </source>
</evidence>
<evidence type="ECO:0000256" key="11">
    <source>
        <dbReference type="PIRSR" id="PIRSR602117-1"/>
    </source>
</evidence>
<evidence type="ECO:0000256" key="7">
    <source>
        <dbReference type="ARBA" id="ARBA00023125"/>
    </source>
</evidence>
<keyword evidence="5 11" id="KW-0862">Zinc</keyword>
<evidence type="ECO:0000256" key="9">
    <source>
        <dbReference type="ARBA" id="ARBA00023163"/>
    </source>
</evidence>
<accession>A0A1B0CRM8</accession>
<evidence type="ECO:0000256" key="1">
    <source>
        <dbReference type="ARBA" id="ARBA00004123"/>
    </source>
</evidence>
<feature type="cross-link" description="Glycyl lysine isopeptide (Lys-Gly) (interchain with G-Cter in ubiquitin)" evidence="12">
    <location>
        <position position="307"/>
    </location>
</feature>
<dbReference type="InterPro" id="IPR011615">
    <property type="entry name" value="p53_DNA-bd"/>
</dbReference>
<proteinExistence type="inferred from homology"/>
<dbReference type="InterPro" id="IPR002117">
    <property type="entry name" value="p53_tumour_suppressor"/>
</dbReference>
<dbReference type="EMBL" id="AJWK01024997">
    <property type="status" value="NOT_ANNOTATED_CDS"/>
    <property type="molecule type" value="Genomic_DNA"/>
</dbReference>
<keyword evidence="16" id="KW-1185">Reference proteome</keyword>
<evidence type="ECO:0000256" key="10">
    <source>
        <dbReference type="ARBA" id="ARBA00023242"/>
    </source>
</evidence>
<feature type="region of interest" description="Disordered" evidence="13">
    <location>
        <begin position="297"/>
        <end position="325"/>
    </location>
</feature>
<feature type="binding site" evidence="11">
    <location>
        <position position="187"/>
    </location>
    <ligand>
        <name>Zn(2+)</name>
        <dbReference type="ChEBI" id="CHEBI:29105"/>
    </ligand>
</feature>
<comment type="subcellular location">
    <subcellularLocation>
        <location evidence="1">Nucleus</location>
    </subcellularLocation>
</comment>
<dbReference type="VEuPathDB" id="VectorBase:LLOJ007526"/>
<dbReference type="SUPFAM" id="SSF49417">
    <property type="entry name" value="p53-like transcription factors"/>
    <property type="match status" value="1"/>
</dbReference>
<reference evidence="15" key="1">
    <citation type="submission" date="2020-05" db="UniProtKB">
        <authorList>
            <consortium name="EnsemblMetazoa"/>
        </authorList>
    </citation>
    <scope>IDENTIFICATION</scope>
    <source>
        <strain evidence="15">Jacobina</strain>
    </source>
</reference>
<keyword evidence="9" id="KW-0804">Transcription</keyword>
<protein>
    <recommendedName>
        <fullName evidence="14">p53 DNA-binding domain-containing protein</fullName>
    </recommendedName>
</protein>
<keyword evidence="7" id="KW-0238">DNA-binding</keyword>
<evidence type="ECO:0000256" key="12">
    <source>
        <dbReference type="PIRSR" id="PIRSR602117-3"/>
    </source>
</evidence>
<evidence type="ECO:0000259" key="14">
    <source>
        <dbReference type="Pfam" id="PF00870"/>
    </source>
</evidence>
<dbReference type="PANTHER" id="PTHR11447">
    <property type="entry name" value="CELLULAR TUMOR ANTIGEN P53"/>
    <property type="match status" value="1"/>
</dbReference>
<dbReference type="GO" id="GO:0005634">
    <property type="term" value="C:nucleus"/>
    <property type="evidence" value="ECO:0007669"/>
    <property type="project" value="UniProtKB-SubCell"/>
</dbReference>
<evidence type="ECO:0000313" key="15">
    <source>
        <dbReference type="EnsemblMetazoa" id="LLOJ007526-PA"/>
    </source>
</evidence>
<dbReference type="Proteomes" id="UP000092461">
    <property type="component" value="Unassembled WGS sequence"/>
</dbReference>
<dbReference type="Gene3D" id="2.60.40.720">
    <property type="match status" value="1"/>
</dbReference>
<keyword evidence="8" id="KW-0010">Activator</keyword>
<feature type="binding site" evidence="11">
    <location>
        <position position="254"/>
    </location>
    <ligand>
        <name>Zn(2+)</name>
        <dbReference type="ChEBI" id="CHEBI:29105"/>
    </ligand>
</feature>
<evidence type="ECO:0000256" key="3">
    <source>
        <dbReference type="ARBA" id="ARBA00022703"/>
    </source>
</evidence>
<dbReference type="EnsemblMetazoa" id="LLOJ007526-RA">
    <property type="protein sequence ID" value="LLOJ007526-PA"/>
    <property type="gene ID" value="LLOJ007526"/>
</dbReference>
<dbReference type="GO" id="GO:0046872">
    <property type="term" value="F:metal ion binding"/>
    <property type="evidence" value="ECO:0007669"/>
    <property type="project" value="UniProtKB-KW"/>
</dbReference>
<evidence type="ECO:0000256" key="4">
    <source>
        <dbReference type="ARBA" id="ARBA00022723"/>
    </source>
</evidence>
<keyword evidence="10" id="KW-0539">Nucleus</keyword>
<feature type="compositionally biased region" description="Basic and acidic residues" evidence="13">
    <location>
        <begin position="297"/>
        <end position="306"/>
    </location>
</feature>
<feature type="domain" description="p53 DNA-binding" evidence="14">
    <location>
        <begin position="113"/>
        <end position="303"/>
    </location>
</feature>
<evidence type="ECO:0000256" key="5">
    <source>
        <dbReference type="ARBA" id="ARBA00022833"/>
    </source>
</evidence>
<keyword evidence="4 11" id="KW-0479">Metal-binding</keyword>
<dbReference type="GO" id="GO:0000981">
    <property type="term" value="F:DNA-binding transcription factor activity, RNA polymerase II-specific"/>
    <property type="evidence" value="ECO:0007669"/>
    <property type="project" value="TreeGrafter"/>
</dbReference>
<dbReference type="GO" id="GO:0000978">
    <property type="term" value="F:RNA polymerase II cis-regulatory region sequence-specific DNA binding"/>
    <property type="evidence" value="ECO:0007669"/>
    <property type="project" value="TreeGrafter"/>
</dbReference>
<evidence type="ECO:0000313" key="16">
    <source>
        <dbReference type="Proteomes" id="UP000092461"/>
    </source>
</evidence>